<comment type="function">
    <text evidence="9">Mitochondrial transporter mediating uptake of thiamine diphosphate into mitochondria. It is not clear if the antiporter activity is affected by the membrane potential or by the proton electrochemical gradient.</text>
</comment>
<comment type="caution">
    <text evidence="15">The sequence shown here is derived from an EMBL/GenBank/DDBJ whole genome shotgun (WGS) entry which is preliminary data.</text>
</comment>
<keyword evidence="3 14" id="KW-0813">Transport</keyword>
<evidence type="ECO:0000256" key="12">
    <source>
        <dbReference type="ARBA" id="ARBA00050799"/>
    </source>
</evidence>
<dbReference type="GO" id="GO:0090422">
    <property type="term" value="F:thiamine pyrophosphate transmembrane transporter activity"/>
    <property type="evidence" value="ECO:0007669"/>
    <property type="project" value="UniProtKB-ARBA"/>
</dbReference>
<evidence type="ECO:0000313" key="16">
    <source>
        <dbReference type="Proteomes" id="UP000639338"/>
    </source>
</evidence>
<accession>A0A834XW15</accession>
<evidence type="ECO:0000256" key="10">
    <source>
        <dbReference type="ARBA" id="ARBA00040836"/>
    </source>
</evidence>
<dbReference type="GO" id="GO:0031966">
    <property type="term" value="C:mitochondrial membrane"/>
    <property type="evidence" value="ECO:0007669"/>
    <property type="project" value="UniProtKB-SubCell"/>
</dbReference>
<dbReference type="InterPro" id="IPR002067">
    <property type="entry name" value="MCP"/>
</dbReference>
<dbReference type="InterPro" id="IPR018108">
    <property type="entry name" value="MCP_transmembrane"/>
</dbReference>
<evidence type="ECO:0000256" key="11">
    <source>
        <dbReference type="ARBA" id="ARBA00041879"/>
    </source>
</evidence>
<dbReference type="SUPFAM" id="SSF103506">
    <property type="entry name" value="Mitochondrial carrier"/>
    <property type="match status" value="1"/>
</dbReference>
<dbReference type="EMBL" id="JACMRX010000003">
    <property type="protein sequence ID" value="KAF7992602.1"/>
    <property type="molecule type" value="Genomic_DNA"/>
</dbReference>
<dbReference type="PANTHER" id="PTHR24089">
    <property type="entry name" value="SOLUTE CARRIER FAMILY 25"/>
    <property type="match status" value="1"/>
</dbReference>
<evidence type="ECO:0000256" key="2">
    <source>
        <dbReference type="ARBA" id="ARBA00006375"/>
    </source>
</evidence>
<dbReference type="PRINTS" id="PR00926">
    <property type="entry name" value="MITOCARRIER"/>
</dbReference>
<keyword evidence="5" id="KW-0677">Repeat</keyword>
<dbReference type="PROSITE" id="PS50920">
    <property type="entry name" value="SOLCAR"/>
    <property type="match status" value="3"/>
</dbReference>
<evidence type="ECO:0000256" key="1">
    <source>
        <dbReference type="ARBA" id="ARBA00004225"/>
    </source>
</evidence>
<evidence type="ECO:0000256" key="5">
    <source>
        <dbReference type="ARBA" id="ARBA00022737"/>
    </source>
</evidence>
<keyword evidence="8 13" id="KW-0472">Membrane</keyword>
<dbReference type="Gene3D" id="1.50.40.10">
    <property type="entry name" value="Mitochondrial carrier domain"/>
    <property type="match status" value="1"/>
</dbReference>
<protein>
    <recommendedName>
        <fullName evidence="10">Mitochondrial thiamine pyrophosphate carrier</fullName>
    </recommendedName>
    <alternativeName>
        <fullName evidence="11">Solute carrier family 25 member 19</fullName>
    </alternativeName>
</protein>
<keyword evidence="4 13" id="KW-0812">Transmembrane</keyword>
<dbReference type="Proteomes" id="UP000639338">
    <property type="component" value="Unassembled WGS sequence"/>
</dbReference>
<evidence type="ECO:0000256" key="3">
    <source>
        <dbReference type="ARBA" id="ARBA00022448"/>
    </source>
</evidence>
<evidence type="ECO:0000256" key="8">
    <source>
        <dbReference type="ARBA" id="ARBA00023136"/>
    </source>
</evidence>
<gene>
    <name evidence="15" type="ORF">HCN44_004946</name>
</gene>
<evidence type="ECO:0000313" key="15">
    <source>
        <dbReference type="EMBL" id="KAF7992602.1"/>
    </source>
</evidence>
<evidence type="ECO:0000256" key="7">
    <source>
        <dbReference type="ARBA" id="ARBA00023128"/>
    </source>
</evidence>
<evidence type="ECO:0000256" key="14">
    <source>
        <dbReference type="RuleBase" id="RU000488"/>
    </source>
</evidence>
<feature type="repeat" description="Solcar" evidence="13">
    <location>
        <begin position="211"/>
        <end position="306"/>
    </location>
</feature>
<organism evidence="15 16">
    <name type="scientific">Aphidius gifuensis</name>
    <name type="common">Parasitoid wasp</name>
    <dbReference type="NCBI Taxonomy" id="684658"/>
    <lineage>
        <taxon>Eukaryota</taxon>
        <taxon>Metazoa</taxon>
        <taxon>Ecdysozoa</taxon>
        <taxon>Arthropoda</taxon>
        <taxon>Hexapoda</taxon>
        <taxon>Insecta</taxon>
        <taxon>Pterygota</taxon>
        <taxon>Neoptera</taxon>
        <taxon>Endopterygota</taxon>
        <taxon>Hymenoptera</taxon>
        <taxon>Apocrita</taxon>
        <taxon>Ichneumonoidea</taxon>
        <taxon>Braconidae</taxon>
        <taxon>Aphidiinae</taxon>
        <taxon>Aphidius</taxon>
    </lineage>
</organism>
<evidence type="ECO:0000256" key="13">
    <source>
        <dbReference type="PROSITE-ProRule" id="PRU00282"/>
    </source>
</evidence>
<dbReference type="Pfam" id="PF00153">
    <property type="entry name" value="Mito_carr"/>
    <property type="match status" value="3"/>
</dbReference>
<feature type="repeat" description="Solcar" evidence="13">
    <location>
        <begin position="9"/>
        <end position="101"/>
    </location>
</feature>
<keyword evidence="7" id="KW-0496">Mitochondrion</keyword>
<evidence type="ECO:0000256" key="4">
    <source>
        <dbReference type="ARBA" id="ARBA00022692"/>
    </source>
</evidence>
<name>A0A834XW15_APHGI</name>
<keyword evidence="6" id="KW-1133">Transmembrane helix</keyword>
<dbReference type="AlphaFoldDB" id="A0A834XW15"/>
<dbReference type="OrthoDB" id="18574at2759"/>
<dbReference type="InterPro" id="IPR023395">
    <property type="entry name" value="MCP_dom_sf"/>
</dbReference>
<sequence length="312" mass="34958">MLGNNIKQEAGVDVALAGAASGFMTRFICQPLDVIKIRFQLQVEPISHRHSGKYRSFFHAAVTMFHEEGVSSLWKGHVPAQLLSISYGTIQFYTYNKLMEYSKNENLPNDWQHVRQFIAGAAAGSLATVMSFPFDTVRTRLVAQSSNSKIYTSHLSAYITMLKNESTKSLFRGLSPTLIQIAPHTGLQFFLYNLLTNICESFHNENDDNTKKILISMIAGSLSGLLSKTAIYPFDLARKRLQIQGFENGRIGFGKFFTCHSLIDCLIKTFKDEGITGLFKGLLPSQIKAASSTALHFTFYEQALLLLKHIRL</sequence>
<comment type="similarity">
    <text evidence="2 14">Belongs to the mitochondrial carrier (TC 2.A.29) family.</text>
</comment>
<comment type="subcellular location">
    <subcellularLocation>
        <location evidence="1">Mitochondrion membrane</location>
        <topology evidence="1">Multi-pass membrane protein</topology>
    </subcellularLocation>
</comment>
<evidence type="ECO:0000256" key="9">
    <source>
        <dbReference type="ARBA" id="ARBA00037549"/>
    </source>
</evidence>
<feature type="repeat" description="Solcar" evidence="13">
    <location>
        <begin position="111"/>
        <end position="198"/>
    </location>
</feature>
<keyword evidence="16" id="KW-1185">Reference proteome</keyword>
<proteinExistence type="inferred from homology"/>
<reference evidence="15 16" key="1">
    <citation type="submission" date="2020-08" db="EMBL/GenBank/DDBJ databases">
        <title>Aphidius gifuensis genome sequencing and assembly.</title>
        <authorList>
            <person name="Du Z."/>
        </authorList>
    </citation>
    <scope>NUCLEOTIDE SEQUENCE [LARGE SCALE GENOMIC DNA]</scope>
    <source>
        <strain evidence="15">YNYX2018</strain>
        <tissue evidence="15">Adults</tissue>
    </source>
</reference>
<evidence type="ECO:0000256" key="6">
    <source>
        <dbReference type="ARBA" id="ARBA00022989"/>
    </source>
</evidence>
<comment type="catalytic activity">
    <reaction evidence="12">
        <text>thiamine phosphate(out) + thiamine diphosphate(in) = thiamine phosphate(in) + thiamine diphosphate(out)</text>
        <dbReference type="Rhea" id="RHEA:73383"/>
        <dbReference type="ChEBI" id="CHEBI:37575"/>
        <dbReference type="ChEBI" id="CHEBI:58937"/>
    </reaction>
</comment>
<dbReference type="FunFam" id="1.50.40.10:FF:000011">
    <property type="entry name" value="Mitochondrial thiamine pyrophosphate carrier 1"/>
    <property type="match status" value="1"/>
</dbReference>